<evidence type="ECO:0000313" key="2">
    <source>
        <dbReference type="Proteomes" id="UP000094070"/>
    </source>
</evidence>
<dbReference type="EMBL" id="AJYK02000115">
    <property type="protein sequence ID" value="OEF22606.1"/>
    <property type="molecule type" value="Genomic_DNA"/>
</dbReference>
<proteinExistence type="predicted"/>
<comment type="caution">
    <text evidence="1">The sequence shown here is derived from an EMBL/GenBank/DDBJ whole genome shotgun (WGS) entry which is preliminary data.</text>
</comment>
<dbReference type="AlphaFoldDB" id="A0A1E5DYC0"/>
<name>A0A1E5DYC0_9VIBR</name>
<sequence>MLGLFFYKQKILFDVIKLDTYTHYLGVYGSIMHSYERNFILIFAAQDCIILPVIRFDDASRRLFDEPLSFKKH</sequence>
<reference evidence="1 2" key="1">
    <citation type="journal article" date="2012" name="Science">
        <title>Ecological populations of bacteria act as socially cohesive units of antibiotic production and resistance.</title>
        <authorList>
            <person name="Cordero O.X."/>
            <person name="Wildschutte H."/>
            <person name="Kirkup B."/>
            <person name="Proehl S."/>
            <person name="Ngo L."/>
            <person name="Hussain F."/>
            <person name="Le Roux F."/>
            <person name="Mincer T."/>
            <person name="Polz M.F."/>
        </authorList>
    </citation>
    <scope>NUCLEOTIDE SEQUENCE [LARGE SCALE GENOMIC DNA]</scope>
    <source>
        <strain evidence="1 2">1S-45</strain>
    </source>
</reference>
<protein>
    <submittedName>
        <fullName evidence="1">Uncharacterized protein</fullName>
    </submittedName>
</protein>
<gene>
    <name evidence="1" type="ORF">A1QC_13805</name>
</gene>
<accession>A0A1E5DYC0</accession>
<organism evidence="1 2">
    <name type="scientific">Vibrio rumoiensis 1S-45</name>
    <dbReference type="NCBI Taxonomy" id="1188252"/>
    <lineage>
        <taxon>Bacteria</taxon>
        <taxon>Pseudomonadati</taxon>
        <taxon>Pseudomonadota</taxon>
        <taxon>Gammaproteobacteria</taxon>
        <taxon>Vibrionales</taxon>
        <taxon>Vibrionaceae</taxon>
        <taxon>Vibrio</taxon>
    </lineage>
</organism>
<keyword evidence="2" id="KW-1185">Reference proteome</keyword>
<dbReference type="Proteomes" id="UP000094070">
    <property type="component" value="Unassembled WGS sequence"/>
</dbReference>
<evidence type="ECO:0000313" key="1">
    <source>
        <dbReference type="EMBL" id="OEF22606.1"/>
    </source>
</evidence>